<dbReference type="InterPro" id="IPR010723">
    <property type="entry name" value="HemN_C"/>
</dbReference>
<dbReference type="SFLD" id="SFLDS00029">
    <property type="entry name" value="Radical_SAM"/>
    <property type="match status" value="1"/>
</dbReference>
<dbReference type="Pfam" id="PF06969">
    <property type="entry name" value="HemN_C"/>
    <property type="match status" value="1"/>
</dbReference>
<keyword evidence="3" id="KW-0349">Heme</keyword>
<dbReference type="PANTHER" id="PTHR13932">
    <property type="entry name" value="COPROPORPHYRINIGEN III OXIDASE"/>
    <property type="match status" value="1"/>
</dbReference>
<dbReference type="SFLD" id="SFLDG01065">
    <property type="entry name" value="anaerobic_coproporphyrinogen-I"/>
    <property type="match status" value="1"/>
</dbReference>
<evidence type="ECO:0000256" key="1">
    <source>
        <dbReference type="ARBA" id="ARBA00006100"/>
    </source>
</evidence>
<dbReference type="Pfam" id="PF04055">
    <property type="entry name" value="Radical_SAM"/>
    <property type="match status" value="1"/>
</dbReference>
<proteinExistence type="inferred from homology"/>
<dbReference type="CDD" id="cd01335">
    <property type="entry name" value="Radical_SAM"/>
    <property type="match status" value="1"/>
</dbReference>
<dbReference type="SFLD" id="SFLDF00288">
    <property type="entry name" value="HemN-like__clustered_with_nucl"/>
    <property type="match status" value="1"/>
</dbReference>
<keyword evidence="3" id="KW-0408">Iron</keyword>
<dbReference type="AlphaFoldDB" id="A0A133XZ20"/>
<dbReference type="OrthoDB" id="9808022at2"/>
<reference evidence="5 6" key="1">
    <citation type="submission" date="2016-01" db="EMBL/GenBank/DDBJ databases">
        <authorList>
            <person name="Oliw E.H."/>
        </authorList>
    </citation>
    <scope>NUCLEOTIDE SEQUENCE [LARGE SCALE GENOMIC DNA]</scope>
    <source>
        <strain evidence="5 6">KA00635</strain>
    </source>
</reference>
<dbReference type="PATRIC" id="fig|87541.4.peg.962"/>
<comment type="caution">
    <text evidence="5">The sequence shown here is derived from an EMBL/GenBank/DDBJ whole genome shotgun (WGS) entry which is preliminary data.</text>
</comment>
<evidence type="ECO:0000259" key="4">
    <source>
        <dbReference type="PROSITE" id="PS51918"/>
    </source>
</evidence>
<keyword evidence="3" id="KW-0949">S-adenosyl-L-methionine</keyword>
<evidence type="ECO:0000313" key="5">
    <source>
        <dbReference type="EMBL" id="KXB36198.1"/>
    </source>
</evidence>
<dbReference type="SFLD" id="SFLDG01082">
    <property type="entry name" value="B12-binding_domain_containing"/>
    <property type="match status" value="1"/>
</dbReference>
<dbReference type="PROSITE" id="PS51918">
    <property type="entry name" value="RADICAL_SAM"/>
    <property type="match status" value="1"/>
</dbReference>
<dbReference type="GO" id="GO:0046872">
    <property type="term" value="F:metal ion binding"/>
    <property type="evidence" value="ECO:0007669"/>
    <property type="project" value="UniProtKB-UniRule"/>
</dbReference>
<dbReference type="InterPro" id="IPR006638">
    <property type="entry name" value="Elp3/MiaA/NifB-like_rSAM"/>
</dbReference>
<dbReference type="GO" id="GO:0051539">
    <property type="term" value="F:4 iron, 4 sulfur cluster binding"/>
    <property type="evidence" value="ECO:0007669"/>
    <property type="project" value="UniProtKB-UniRule"/>
</dbReference>
<keyword evidence="3" id="KW-0143">Chaperone</keyword>
<dbReference type="NCBIfam" id="TIGR00539">
    <property type="entry name" value="hemN_rel"/>
    <property type="match status" value="1"/>
</dbReference>
<dbReference type="InterPro" id="IPR023404">
    <property type="entry name" value="rSAM_horseshoe"/>
</dbReference>
<dbReference type="Proteomes" id="UP000070422">
    <property type="component" value="Unassembled WGS sequence"/>
</dbReference>
<dbReference type="InterPro" id="IPR058240">
    <property type="entry name" value="rSAM_sf"/>
</dbReference>
<keyword evidence="3" id="KW-0411">Iron-sulfur</keyword>
<accession>A0A133XZ20</accession>
<dbReference type="SUPFAM" id="SSF102114">
    <property type="entry name" value="Radical SAM enzymes"/>
    <property type="match status" value="1"/>
</dbReference>
<dbReference type="RefSeq" id="WP_060936862.1">
    <property type="nucleotide sequence ID" value="NZ_JASOZP010000004.1"/>
</dbReference>
<dbReference type="Gene3D" id="3.80.30.20">
    <property type="entry name" value="tm_1862 like domain"/>
    <property type="match status" value="1"/>
</dbReference>
<comment type="subcellular location">
    <subcellularLocation>
        <location evidence="3">Cytoplasm</location>
    </subcellularLocation>
</comment>
<dbReference type="EMBL" id="LSCQ01000046">
    <property type="protein sequence ID" value="KXB36198.1"/>
    <property type="molecule type" value="Genomic_DNA"/>
</dbReference>
<dbReference type="InterPro" id="IPR004559">
    <property type="entry name" value="HemW-like"/>
</dbReference>
<gene>
    <name evidence="5" type="ORF">HMPREF3187_00971</name>
</gene>
<organism evidence="5 6">
    <name type="scientific">Aerococcus christensenii</name>
    <dbReference type="NCBI Taxonomy" id="87541"/>
    <lineage>
        <taxon>Bacteria</taxon>
        <taxon>Bacillati</taxon>
        <taxon>Bacillota</taxon>
        <taxon>Bacilli</taxon>
        <taxon>Lactobacillales</taxon>
        <taxon>Aerococcaceae</taxon>
        <taxon>Aerococcus</taxon>
    </lineage>
</organism>
<keyword evidence="3" id="KW-0479">Metal-binding</keyword>
<dbReference type="SFLD" id="SFLDF00562">
    <property type="entry name" value="HemN-like__clustered_with_heat"/>
    <property type="match status" value="1"/>
</dbReference>
<sequence>MQTLGLYLHIPFCEKRCNYCAFLTFDNQDKLRQRYVDYLKREIALHQDEKRLVDTVYFGGGTPSYLSAQQMTELMDSVKRCFTVAEDAEITIEMNPESVTREHLEAYLKSGINRFSMGVQSFDDQVLKMMGRLHNKQTVFEKVALMKEMGCHNFSLDLMFSNPYQSMDVWEKDIANVIALKPKHLSCYSLMYKPHTNFYKWRESGKITMVDDETDRKMYHLLQKELQKAGYHQYEISSFALPHYEGKHNKKYWTQKDYLGLGLGASSNIRLKRFDNVDNFIAYFQAIDAGQLPIAADSVMELSLEEKEQEYIILNMRLIEGVSIEEVNRKFGIDFLKKYDYAVQKHLKTGLLQLQDGRLKFTQLGLDVGNQFYLDII</sequence>
<keyword evidence="3" id="KW-0004">4Fe-4S</keyword>
<protein>
    <recommendedName>
        <fullName evidence="2 3">Heme chaperone HemW</fullName>
    </recommendedName>
</protein>
<dbReference type="GO" id="GO:0005737">
    <property type="term" value="C:cytoplasm"/>
    <property type="evidence" value="ECO:0007669"/>
    <property type="project" value="UniProtKB-SubCell"/>
</dbReference>
<dbReference type="PANTHER" id="PTHR13932:SF5">
    <property type="entry name" value="RADICAL S-ADENOSYL METHIONINE DOMAIN-CONTAINING PROTEIN 1, MITOCHONDRIAL"/>
    <property type="match status" value="1"/>
</dbReference>
<feature type="domain" description="Radical SAM core" evidence="4">
    <location>
        <begin position="1"/>
        <end position="229"/>
    </location>
</feature>
<name>A0A133XZ20_9LACT</name>
<evidence type="ECO:0000313" key="6">
    <source>
        <dbReference type="Proteomes" id="UP000070422"/>
    </source>
</evidence>
<dbReference type="InterPro" id="IPR007197">
    <property type="entry name" value="rSAM"/>
</dbReference>
<comment type="similarity">
    <text evidence="1">Belongs to the anaerobic coproporphyrinogen-III oxidase family. HemW subfamily.</text>
</comment>
<keyword evidence="3" id="KW-0963">Cytoplasm</keyword>
<evidence type="ECO:0000256" key="2">
    <source>
        <dbReference type="ARBA" id="ARBA00017228"/>
    </source>
</evidence>
<evidence type="ECO:0000256" key="3">
    <source>
        <dbReference type="RuleBase" id="RU364116"/>
    </source>
</evidence>
<comment type="function">
    <text evidence="3">Probably acts as a heme chaperone, transferring heme to an unknown acceptor. Binds one molecule of heme per monomer, possibly covalently. Binds 1 [4Fe-4S] cluster. The cluster is coordinated with 3 cysteines and an exchangeable S-adenosyl-L-methionine.</text>
</comment>
<dbReference type="GO" id="GO:0006779">
    <property type="term" value="P:porphyrin-containing compound biosynthetic process"/>
    <property type="evidence" value="ECO:0007669"/>
    <property type="project" value="InterPro"/>
</dbReference>
<dbReference type="GO" id="GO:0004109">
    <property type="term" value="F:coproporphyrinogen oxidase activity"/>
    <property type="evidence" value="ECO:0007669"/>
    <property type="project" value="InterPro"/>
</dbReference>
<dbReference type="InterPro" id="IPR034505">
    <property type="entry name" value="Coproporphyrinogen-III_oxidase"/>
</dbReference>
<dbReference type="SMART" id="SM00729">
    <property type="entry name" value="Elp3"/>
    <property type="match status" value="1"/>
</dbReference>
<dbReference type="STRING" id="87541.AWM71_02900"/>